<reference evidence="2 3" key="1">
    <citation type="submission" date="2015-01" db="EMBL/GenBank/DDBJ databases">
        <title>The Genome Sequence of Fonsecaea pedrosoi CBS 271.37.</title>
        <authorList>
            <consortium name="The Broad Institute Genomics Platform"/>
            <person name="Cuomo C."/>
            <person name="de Hoog S."/>
            <person name="Gorbushina A."/>
            <person name="Stielow B."/>
            <person name="Teixiera M."/>
            <person name="Abouelleil A."/>
            <person name="Chapman S.B."/>
            <person name="Priest M."/>
            <person name="Young S.K."/>
            <person name="Wortman J."/>
            <person name="Nusbaum C."/>
            <person name="Birren B."/>
        </authorList>
    </citation>
    <scope>NUCLEOTIDE SEQUENCE [LARGE SCALE GENOMIC DNA]</scope>
    <source>
        <strain evidence="2 3">CBS 271.37</strain>
    </source>
</reference>
<accession>A0A0D2GG65</accession>
<dbReference type="EMBL" id="KN846974">
    <property type="protein sequence ID" value="KIW77540.1"/>
    <property type="molecule type" value="Genomic_DNA"/>
</dbReference>
<dbReference type="VEuPathDB" id="FungiDB:Z517_09986"/>
<evidence type="ECO:0008006" key="4">
    <source>
        <dbReference type="Google" id="ProtNLM"/>
    </source>
</evidence>
<dbReference type="PANTHER" id="PTHR42924">
    <property type="entry name" value="EXONUCLEASE"/>
    <property type="match status" value="1"/>
</dbReference>
<dbReference type="AlphaFoldDB" id="A0A0D2GG65"/>
<dbReference type="CDD" id="cd07432">
    <property type="entry name" value="PHP_HisPPase"/>
    <property type="match status" value="1"/>
</dbReference>
<evidence type="ECO:0000256" key="1">
    <source>
        <dbReference type="SAM" id="SignalP"/>
    </source>
</evidence>
<organism evidence="2 3">
    <name type="scientific">Fonsecaea pedrosoi CBS 271.37</name>
    <dbReference type="NCBI Taxonomy" id="1442368"/>
    <lineage>
        <taxon>Eukaryota</taxon>
        <taxon>Fungi</taxon>
        <taxon>Dikarya</taxon>
        <taxon>Ascomycota</taxon>
        <taxon>Pezizomycotina</taxon>
        <taxon>Eurotiomycetes</taxon>
        <taxon>Chaetothyriomycetidae</taxon>
        <taxon>Chaetothyriales</taxon>
        <taxon>Herpotrichiellaceae</taxon>
        <taxon>Fonsecaea</taxon>
    </lineage>
</organism>
<feature type="chain" id="PRO_5002242813" description="Polymerase/histidinol phosphatase N-terminal domain-containing protein" evidence="1">
    <location>
        <begin position="21"/>
        <end position="485"/>
    </location>
</feature>
<dbReference type="RefSeq" id="XP_013281348.1">
    <property type="nucleotide sequence ID" value="XM_013425894.1"/>
</dbReference>
<dbReference type="HOGENOM" id="CLU_032306_1_0_1"/>
<dbReference type="NCBIfam" id="NF038032">
    <property type="entry name" value="CehA_McbA_metalo"/>
    <property type="match status" value="1"/>
</dbReference>
<dbReference type="Gene3D" id="3.20.20.140">
    <property type="entry name" value="Metal-dependent hydrolases"/>
    <property type="match status" value="1"/>
</dbReference>
<keyword evidence="3" id="KW-1185">Reference proteome</keyword>
<dbReference type="OrthoDB" id="16564at2759"/>
<gene>
    <name evidence="2" type="ORF">Z517_09986</name>
</gene>
<proteinExistence type="predicted"/>
<dbReference type="InterPro" id="IPR016195">
    <property type="entry name" value="Pol/histidinol_Pase-like"/>
</dbReference>
<dbReference type="GO" id="GO:0035312">
    <property type="term" value="F:5'-3' DNA exonuclease activity"/>
    <property type="evidence" value="ECO:0007669"/>
    <property type="project" value="TreeGrafter"/>
</dbReference>
<dbReference type="GeneID" id="25309476"/>
<evidence type="ECO:0000313" key="2">
    <source>
        <dbReference type="EMBL" id="KIW77540.1"/>
    </source>
</evidence>
<dbReference type="GO" id="GO:0004534">
    <property type="term" value="F:5'-3' RNA exonuclease activity"/>
    <property type="evidence" value="ECO:0007669"/>
    <property type="project" value="TreeGrafter"/>
</dbReference>
<dbReference type="SUPFAM" id="SSF89550">
    <property type="entry name" value="PHP domain-like"/>
    <property type="match status" value="1"/>
</dbReference>
<protein>
    <recommendedName>
        <fullName evidence="4">Polymerase/histidinol phosphatase N-terminal domain-containing protein</fullName>
    </recommendedName>
</protein>
<feature type="signal peptide" evidence="1">
    <location>
        <begin position="1"/>
        <end position="20"/>
    </location>
</feature>
<dbReference type="InterPro" id="IPR052018">
    <property type="entry name" value="PHP_domain"/>
</dbReference>
<keyword evidence="1" id="KW-0732">Signal</keyword>
<evidence type="ECO:0000313" key="3">
    <source>
        <dbReference type="Proteomes" id="UP000053029"/>
    </source>
</evidence>
<dbReference type="PANTHER" id="PTHR42924:SF3">
    <property type="entry name" value="POLYMERASE_HISTIDINOL PHOSPHATASE N-TERMINAL DOMAIN-CONTAINING PROTEIN"/>
    <property type="match status" value="1"/>
</dbReference>
<dbReference type="Proteomes" id="UP000053029">
    <property type="component" value="Unassembled WGS sequence"/>
</dbReference>
<sequence length="485" mass="53109">MKHQAFLTPIIFACVHHVNGQQASPREPTNFTLTGHITPDEIFSFVYVPFNVSADVTSISVLQNYSFKGAGNSLDLGVFDPHGVAPIDSETGFSGSRGWSGGFRNNFTISAIDATPGYNAGPLLPGTWNVVLGPYATNRSGIDWTLDISLSYSAIDSPAWTPSLAPISKEPLPSPWKWLRGDFHMHTIYSDGRYLPSEQIAHAILYNLDFIFFSEHNTDSGNNNIGRWIPANASNLLIGRAIEVTTRHGHWQAIGLERSQQVEWRYTNSSNDTGFIHAATQVRNSGGLVSVNHPFQNCSRCDWTLDWEHNDAIEVWNGRFDPLDEVAVQFWQGELVKGKRPTAIGGSDAHSPPDINGLPTTVVRVTGERSQASIVEGVKNGRVYLVEGPGMEIDFGVVYGSGRRAEIGDAVSKEDLGADVYASFSSTGFEGAHACFVSEKGYFQNVSIVSEQRIQQNVAGMDFIRVEIRNGSDALLGLTNPVYLQ</sequence>
<name>A0A0D2GG65_9EURO</name>